<sequence>MRIERTMLAATFLIGAILLGTAGCSKYMEPFKDAPRSGVDNGAPADLIRMPDGFSNAATKCDHGNRVYVAYHGDSAYAAIAVVPADPTCGGRR</sequence>
<dbReference type="EMBL" id="SMKU01000009">
    <property type="protein sequence ID" value="TDD95823.1"/>
    <property type="molecule type" value="Genomic_DNA"/>
</dbReference>
<evidence type="ECO:0008006" key="3">
    <source>
        <dbReference type="Google" id="ProtNLM"/>
    </source>
</evidence>
<dbReference type="OrthoDB" id="4240738at2"/>
<evidence type="ECO:0000313" key="2">
    <source>
        <dbReference type="Proteomes" id="UP000294513"/>
    </source>
</evidence>
<proteinExistence type="predicted"/>
<gene>
    <name evidence="1" type="ORF">E1298_04050</name>
</gene>
<dbReference type="PROSITE" id="PS51257">
    <property type="entry name" value="PROKAR_LIPOPROTEIN"/>
    <property type="match status" value="1"/>
</dbReference>
<organism evidence="1 2">
    <name type="scientific">Actinomadura rubrisoli</name>
    <dbReference type="NCBI Taxonomy" id="2530368"/>
    <lineage>
        <taxon>Bacteria</taxon>
        <taxon>Bacillati</taxon>
        <taxon>Actinomycetota</taxon>
        <taxon>Actinomycetes</taxon>
        <taxon>Streptosporangiales</taxon>
        <taxon>Thermomonosporaceae</taxon>
        <taxon>Actinomadura</taxon>
    </lineage>
</organism>
<evidence type="ECO:0000313" key="1">
    <source>
        <dbReference type="EMBL" id="TDD95823.1"/>
    </source>
</evidence>
<dbReference type="RefSeq" id="WP_131889381.1">
    <property type="nucleotide sequence ID" value="NZ_SMKU01000009.1"/>
</dbReference>
<dbReference type="Proteomes" id="UP000294513">
    <property type="component" value="Unassembled WGS sequence"/>
</dbReference>
<keyword evidence="2" id="KW-1185">Reference proteome</keyword>
<name>A0A4R5CC71_9ACTN</name>
<protein>
    <recommendedName>
        <fullName evidence="3">Lipoprotein</fullName>
    </recommendedName>
</protein>
<comment type="caution">
    <text evidence="1">The sequence shown here is derived from an EMBL/GenBank/DDBJ whole genome shotgun (WGS) entry which is preliminary data.</text>
</comment>
<dbReference type="AlphaFoldDB" id="A0A4R5CC71"/>
<reference evidence="1 2" key="1">
    <citation type="submission" date="2019-03" db="EMBL/GenBank/DDBJ databases">
        <title>Draft genome sequences of novel Actinobacteria.</title>
        <authorList>
            <person name="Sahin N."/>
            <person name="Ay H."/>
            <person name="Saygin H."/>
        </authorList>
    </citation>
    <scope>NUCLEOTIDE SEQUENCE [LARGE SCALE GENOMIC DNA]</scope>
    <source>
        <strain evidence="1 2">H3C3</strain>
    </source>
</reference>
<accession>A0A4R5CC71</accession>